<proteinExistence type="predicted"/>
<dbReference type="EMBL" id="LAZR01010034">
    <property type="protein sequence ID" value="KKM69175.1"/>
    <property type="molecule type" value="Genomic_DNA"/>
</dbReference>
<sequence length="153" mass="16149">MPDYNMSEREAAATMRLGRKVERDTSNITTGEELFAVVGGNCQINLIVGEVTIQIETKTVNCKLVLDSDTGSDTDLCANLDLSADEVGSLYTLEGTVATAMQTGQSGSCIGPEVVIIVTPGGIDATIGATHTGSIKWTLWYTPLEIGAYIEAS</sequence>
<protein>
    <submittedName>
        <fullName evidence="1">Uncharacterized protein</fullName>
    </submittedName>
</protein>
<evidence type="ECO:0000313" key="1">
    <source>
        <dbReference type="EMBL" id="KKM69175.1"/>
    </source>
</evidence>
<dbReference type="AlphaFoldDB" id="A0A0F9LXR2"/>
<name>A0A0F9LXR2_9ZZZZ</name>
<reference evidence="1" key="1">
    <citation type="journal article" date="2015" name="Nature">
        <title>Complex archaea that bridge the gap between prokaryotes and eukaryotes.</title>
        <authorList>
            <person name="Spang A."/>
            <person name="Saw J.H."/>
            <person name="Jorgensen S.L."/>
            <person name="Zaremba-Niedzwiedzka K."/>
            <person name="Martijn J."/>
            <person name="Lind A.E."/>
            <person name="van Eijk R."/>
            <person name="Schleper C."/>
            <person name="Guy L."/>
            <person name="Ettema T.J."/>
        </authorList>
    </citation>
    <scope>NUCLEOTIDE SEQUENCE</scope>
</reference>
<accession>A0A0F9LXR2</accession>
<comment type="caution">
    <text evidence="1">The sequence shown here is derived from an EMBL/GenBank/DDBJ whole genome shotgun (WGS) entry which is preliminary data.</text>
</comment>
<organism evidence="1">
    <name type="scientific">marine sediment metagenome</name>
    <dbReference type="NCBI Taxonomy" id="412755"/>
    <lineage>
        <taxon>unclassified sequences</taxon>
        <taxon>metagenomes</taxon>
        <taxon>ecological metagenomes</taxon>
    </lineage>
</organism>
<gene>
    <name evidence="1" type="ORF">LCGC14_1453460</name>
</gene>